<evidence type="ECO:0000313" key="2">
    <source>
        <dbReference type="Proteomes" id="UP001345219"/>
    </source>
</evidence>
<keyword evidence="2" id="KW-1185">Reference proteome</keyword>
<dbReference type="Proteomes" id="UP001345219">
    <property type="component" value="Chromosome 12"/>
</dbReference>
<accession>A0AAN7GXU9</accession>
<proteinExistence type="predicted"/>
<gene>
    <name evidence="1" type="ORF">SAY87_014861</name>
</gene>
<organism evidence="1 2">
    <name type="scientific">Trapa incisa</name>
    <dbReference type="NCBI Taxonomy" id="236973"/>
    <lineage>
        <taxon>Eukaryota</taxon>
        <taxon>Viridiplantae</taxon>
        <taxon>Streptophyta</taxon>
        <taxon>Embryophyta</taxon>
        <taxon>Tracheophyta</taxon>
        <taxon>Spermatophyta</taxon>
        <taxon>Magnoliopsida</taxon>
        <taxon>eudicotyledons</taxon>
        <taxon>Gunneridae</taxon>
        <taxon>Pentapetalae</taxon>
        <taxon>rosids</taxon>
        <taxon>malvids</taxon>
        <taxon>Myrtales</taxon>
        <taxon>Lythraceae</taxon>
        <taxon>Trapa</taxon>
    </lineage>
</organism>
<name>A0AAN7GXU9_9MYRT</name>
<comment type="caution">
    <text evidence="1">The sequence shown here is derived from an EMBL/GenBank/DDBJ whole genome shotgun (WGS) entry which is preliminary data.</text>
</comment>
<evidence type="ECO:0000313" key="1">
    <source>
        <dbReference type="EMBL" id="KAK4748275.1"/>
    </source>
</evidence>
<dbReference type="EMBL" id="JAXIOK010000019">
    <property type="protein sequence ID" value="KAK4748275.1"/>
    <property type="molecule type" value="Genomic_DNA"/>
</dbReference>
<protein>
    <submittedName>
        <fullName evidence="1">Uncharacterized protein</fullName>
    </submittedName>
</protein>
<reference evidence="1 2" key="1">
    <citation type="journal article" date="2023" name="Hortic Res">
        <title>Pangenome of water caltrop reveals structural variations and asymmetric subgenome divergence after allopolyploidization.</title>
        <authorList>
            <person name="Zhang X."/>
            <person name="Chen Y."/>
            <person name="Wang L."/>
            <person name="Yuan Y."/>
            <person name="Fang M."/>
            <person name="Shi L."/>
            <person name="Lu R."/>
            <person name="Comes H.P."/>
            <person name="Ma Y."/>
            <person name="Chen Y."/>
            <person name="Huang G."/>
            <person name="Zhou Y."/>
            <person name="Zheng Z."/>
            <person name="Qiu Y."/>
        </authorList>
    </citation>
    <scope>NUCLEOTIDE SEQUENCE [LARGE SCALE GENOMIC DNA]</scope>
    <source>
        <tissue evidence="1">Roots</tissue>
    </source>
</reference>
<sequence>MNPTISSVPHRLFPGEVAADFDPPHALGLAALLVAPHAFISLAPSHLLPQDFYSEVISSSGVADPPLQFLLSIFSIWLYRGSYFGLSWVDLAYRL</sequence>
<dbReference type="AlphaFoldDB" id="A0AAN7GXU9"/>